<comment type="caution">
    <text evidence="1">The sequence shown here is derived from an EMBL/GenBank/DDBJ whole genome shotgun (WGS) entry which is preliminary data.</text>
</comment>
<dbReference type="Proteomes" id="UP000243579">
    <property type="component" value="Unassembled WGS sequence"/>
</dbReference>
<sequence>MPSVPSLPSTLYLAKTRLPTDSPTGSGNRTHHSTFDETTLDTLINTQLLSRVLSSEELSPVESSLSWDFDDIVATAAAPSATDCTETAAVNLKSCLRRDPPSKAAKRKSKAKRVKFTTATTFEFPRSLGGCTVSEKADAPALGMTMVHTHVHTARVASREARAPLAPLDLLTRFELLWASGASASAMDDDWAEIDGLHRGRERSQRDFPDEDITERLRRLSAKREHYRKHVTRPTWFQRLRCKLHKAIHRS</sequence>
<evidence type="ECO:0000313" key="2">
    <source>
        <dbReference type="Proteomes" id="UP000243579"/>
    </source>
</evidence>
<dbReference type="EMBL" id="JNBR01000672">
    <property type="protein sequence ID" value="OQR90084.1"/>
    <property type="molecule type" value="Genomic_DNA"/>
</dbReference>
<dbReference type="OrthoDB" id="10368617at2759"/>
<proteinExistence type="predicted"/>
<keyword evidence="2" id="KW-1185">Reference proteome</keyword>
<name>A0A1V9YW73_ACHHY</name>
<protein>
    <submittedName>
        <fullName evidence="1">Uncharacterized protein</fullName>
    </submittedName>
</protein>
<evidence type="ECO:0000313" key="1">
    <source>
        <dbReference type="EMBL" id="OQR90084.1"/>
    </source>
</evidence>
<gene>
    <name evidence="1" type="ORF">ACHHYP_05822</name>
</gene>
<reference evidence="1 2" key="1">
    <citation type="journal article" date="2014" name="Genome Biol. Evol.">
        <title>The secreted proteins of Achlya hypogyna and Thraustotheca clavata identify the ancestral oomycete secretome and reveal gene acquisitions by horizontal gene transfer.</title>
        <authorList>
            <person name="Misner I."/>
            <person name="Blouin N."/>
            <person name="Leonard G."/>
            <person name="Richards T.A."/>
            <person name="Lane C.E."/>
        </authorList>
    </citation>
    <scope>NUCLEOTIDE SEQUENCE [LARGE SCALE GENOMIC DNA]</scope>
    <source>
        <strain evidence="1 2">ATCC 48635</strain>
    </source>
</reference>
<accession>A0A1V9YW73</accession>
<dbReference type="AlphaFoldDB" id="A0A1V9YW73"/>
<organism evidence="1 2">
    <name type="scientific">Achlya hypogyna</name>
    <name type="common">Oomycete</name>
    <name type="synonym">Protoachlya hypogyna</name>
    <dbReference type="NCBI Taxonomy" id="1202772"/>
    <lineage>
        <taxon>Eukaryota</taxon>
        <taxon>Sar</taxon>
        <taxon>Stramenopiles</taxon>
        <taxon>Oomycota</taxon>
        <taxon>Saprolegniomycetes</taxon>
        <taxon>Saprolegniales</taxon>
        <taxon>Achlyaceae</taxon>
        <taxon>Achlya</taxon>
    </lineage>
</organism>